<dbReference type="InterPro" id="IPR002314">
    <property type="entry name" value="aa-tRNA-synt_IIb"/>
</dbReference>
<dbReference type="InterPro" id="IPR002317">
    <property type="entry name" value="Ser-tRNA-ligase_type_1"/>
</dbReference>
<dbReference type="AlphaFoldDB" id="A0AAD5N0X3"/>
<dbReference type="Proteomes" id="UP001196413">
    <property type="component" value="Unassembled WGS sequence"/>
</dbReference>
<organism evidence="3 5">
    <name type="scientific">Parelaphostrongylus tenuis</name>
    <name type="common">Meningeal worm</name>
    <dbReference type="NCBI Taxonomy" id="148309"/>
    <lineage>
        <taxon>Eukaryota</taxon>
        <taxon>Metazoa</taxon>
        <taxon>Ecdysozoa</taxon>
        <taxon>Nematoda</taxon>
        <taxon>Chromadorea</taxon>
        <taxon>Rhabditida</taxon>
        <taxon>Rhabditina</taxon>
        <taxon>Rhabditomorpha</taxon>
        <taxon>Strongyloidea</taxon>
        <taxon>Metastrongylidae</taxon>
        <taxon>Parelaphostrongylus</taxon>
    </lineage>
</organism>
<dbReference type="PANTHER" id="PTHR11778">
    <property type="entry name" value="SERYL-TRNA SYNTHETASE"/>
    <property type="match status" value="1"/>
</dbReference>
<comment type="caution">
    <text evidence="3">The sequence shown here is derived from an EMBL/GenBank/DDBJ whole genome shotgun (WGS) entry which is preliminary data.</text>
</comment>
<reference evidence="3" key="1">
    <citation type="submission" date="2021-06" db="EMBL/GenBank/DDBJ databases">
        <title>Parelaphostrongylus tenuis whole genome reference sequence.</title>
        <authorList>
            <person name="Garwood T.J."/>
            <person name="Larsen P.A."/>
            <person name="Fountain-Jones N.M."/>
            <person name="Garbe J.R."/>
            <person name="Macchietto M.G."/>
            <person name="Kania S.A."/>
            <person name="Gerhold R.W."/>
            <person name="Richards J.E."/>
            <person name="Wolf T.M."/>
        </authorList>
    </citation>
    <scope>NUCLEOTIDE SEQUENCE</scope>
    <source>
        <strain evidence="3">MNPRO001-30</strain>
        <tissue evidence="3">Meninges</tissue>
    </source>
</reference>
<evidence type="ECO:0000313" key="4">
    <source>
        <dbReference type="EMBL" id="KAJ1358928.1"/>
    </source>
</evidence>
<proteinExistence type="inferred from homology"/>
<evidence type="ECO:0000259" key="2">
    <source>
        <dbReference type="Pfam" id="PF00587"/>
    </source>
</evidence>
<dbReference type="GO" id="GO:0004828">
    <property type="term" value="F:serine-tRNA ligase activity"/>
    <property type="evidence" value="ECO:0007669"/>
    <property type="project" value="InterPro"/>
</dbReference>
<dbReference type="GO" id="GO:0006434">
    <property type="term" value="P:seryl-tRNA aminoacylation"/>
    <property type="evidence" value="ECO:0007669"/>
    <property type="project" value="InterPro"/>
</dbReference>
<dbReference type="EMBL" id="JAHQIW010003511">
    <property type="protein sequence ID" value="KAJ1358927.1"/>
    <property type="molecule type" value="Genomic_DNA"/>
</dbReference>
<dbReference type="PRINTS" id="PR00981">
    <property type="entry name" value="TRNASYNTHSER"/>
</dbReference>
<dbReference type="Pfam" id="PF00587">
    <property type="entry name" value="tRNA-synt_2b"/>
    <property type="match status" value="1"/>
</dbReference>
<accession>A0AAD5N0X3</accession>
<evidence type="ECO:0000313" key="3">
    <source>
        <dbReference type="EMBL" id="KAJ1358927.1"/>
    </source>
</evidence>
<dbReference type="InterPro" id="IPR045864">
    <property type="entry name" value="aa-tRNA-synth_II/BPL/LPL"/>
</dbReference>
<evidence type="ECO:0000256" key="1">
    <source>
        <dbReference type="ARBA" id="ARBA00010728"/>
    </source>
</evidence>
<evidence type="ECO:0000313" key="5">
    <source>
        <dbReference type="Proteomes" id="UP001196413"/>
    </source>
</evidence>
<feature type="domain" description="Aminoacyl-tRNA synthetase class II (G/ P/ S/T)" evidence="2">
    <location>
        <begin position="8"/>
        <end position="77"/>
    </location>
</feature>
<keyword evidence="5" id="KW-1185">Reference proteome</keyword>
<protein>
    <recommendedName>
        <fullName evidence="2">Aminoacyl-tRNA synthetase class II (G/ P/ S/T) domain-containing protein</fullName>
    </recommendedName>
</protein>
<dbReference type="SUPFAM" id="SSF55681">
    <property type="entry name" value="Class II aaRS and biotin synthetases"/>
    <property type="match status" value="1"/>
</dbReference>
<dbReference type="GO" id="GO:0005524">
    <property type="term" value="F:ATP binding"/>
    <property type="evidence" value="ECO:0007669"/>
    <property type="project" value="InterPro"/>
</dbReference>
<dbReference type="Gene3D" id="3.30.930.10">
    <property type="entry name" value="Bira Bifunctional Protein, Domain 2"/>
    <property type="match status" value="1"/>
</dbReference>
<comment type="similarity">
    <text evidence="1">Belongs to the class-II aminoacyl-tRNA synthetase family. Type-1 seryl-tRNA synthetase subfamily.</text>
</comment>
<sequence>MPSEELGAPAARKVHIEVWMPGREIFGEVSSASNCTDYQSRRLNIRYQTKSGTKEFVHTCNGTAVASTRTLIGLLESFQTDRKGLDNLPDVIRSRLKTVRPPPIKFQPAKPLI</sequence>
<gene>
    <name evidence="3" type="ORF">KIN20_017496</name>
    <name evidence="4" type="ORF">KIN20_017497</name>
</gene>
<name>A0AAD5N0X3_PARTN</name>
<dbReference type="EMBL" id="JAHQIW010003512">
    <property type="protein sequence ID" value="KAJ1358928.1"/>
    <property type="molecule type" value="Genomic_DNA"/>
</dbReference>